<dbReference type="OrthoDB" id="6136903at2759"/>
<comment type="caution">
    <text evidence="2">The sequence shown here is derived from an EMBL/GenBank/DDBJ whole genome shotgun (WGS) entry which is preliminary data.</text>
</comment>
<accession>A0A401PYI8</accession>
<gene>
    <name evidence="2" type="ORF">scyTo_0019377</name>
</gene>
<keyword evidence="3" id="KW-1185">Reference proteome</keyword>
<dbReference type="AlphaFoldDB" id="A0A401PYI8"/>
<evidence type="ECO:0000256" key="1">
    <source>
        <dbReference type="SAM" id="MobiDB-lite"/>
    </source>
</evidence>
<protein>
    <submittedName>
        <fullName evidence="2">Uncharacterized protein</fullName>
    </submittedName>
</protein>
<evidence type="ECO:0000313" key="3">
    <source>
        <dbReference type="Proteomes" id="UP000288216"/>
    </source>
</evidence>
<organism evidence="2 3">
    <name type="scientific">Scyliorhinus torazame</name>
    <name type="common">Cloudy catshark</name>
    <name type="synonym">Catulus torazame</name>
    <dbReference type="NCBI Taxonomy" id="75743"/>
    <lineage>
        <taxon>Eukaryota</taxon>
        <taxon>Metazoa</taxon>
        <taxon>Chordata</taxon>
        <taxon>Craniata</taxon>
        <taxon>Vertebrata</taxon>
        <taxon>Chondrichthyes</taxon>
        <taxon>Elasmobranchii</taxon>
        <taxon>Galeomorphii</taxon>
        <taxon>Galeoidea</taxon>
        <taxon>Carcharhiniformes</taxon>
        <taxon>Scyliorhinidae</taxon>
        <taxon>Scyliorhinus</taxon>
    </lineage>
</organism>
<name>A0A401PYI8_SCYTO</name>
<feature type="compositionally biased region" description="Polar residues" evidence="1">
    <location>
        <begin position="278"/>
        <end position="298"/>
    </location>
</feature>
<dbReference type="EMBL" id="BFAA01014364">
    <property type="protein sequence ID" value="GCB78219.1"/>
    <property type="molecule type" value="Genomic_DNA"/>
</dbReference>
<feature type="region of interest" description="Disordered" evidence="1">
    <location>
        <begin position="177"/>
        <end position="199"/>
    </location>
</feature>
<reference evidence="2 3" key="1">
    <citation type="journal article" date="2018" name="Nat. Ecol. Evol.">
        <title>Shark genomes provide insights into elasmobranch evolution and the origin of vertebrates.</title>
        <authorList>
            <person name="Hara Y"/>
            <person name="Yamaguchi K"/>
            <person name="Onimaru K"/>
            <person name="Kadota M"/>
            <person name="Koyanagi M"/>
            <person name="Keeley SD"/>
            <person name="Tatsumi K"/>
            <person name="Tanaka K"/>
            <person name="Motone F"/>
            <person name="Kageyama Y"/>
            <person name="Nozu R"/>
            <person name="Adachi N"/>
            <person name="Nishimura O"/>
            <person name="Nakagawa R"/>
            <person name="Tanegashima C"/>
            <person name="Kiyatake I"/>
            <person name="Matsumoto R"/>
            <person name="Murakumo K"/>
            <person name="Nishida K"/>
            <person name="Terakita A"/>
            <person name="Kuratani S"/>
            <person name="Sato K"/>
            <person name="Hyodo S Kuraku.S."/>
        </authorList>
    </citation>
    <scope>NUCLEOTIDE SEQUENCE [LARGE SCALE GENOMIC DNA]</scope>
</reference>
<feature type="region of interest" description="Disordered" evidence="1">
    <location>
        <begin position="223"/>
        <end position="298"/>
    </location>
</feature>
<feature type="compositionally biased region" description="Basic and acidic residues" evidence="1">
    <location>
        <begin position="255"/>
        <end position="267"/>
    </location>
</feature>
<proteinExistence type="predicted"/>
<evidence type="ECO:0000313" key="2">
    <source>
        <dbReference type="EMBL" id="GCB78219.1"/>
    </source>
</evidence>
<feature type="compositionally biased region" description="Low complexity" evidence="1">
    <location>
        <begin position="185"/>
        <end position="196"/>
    </location>
</feature>
<sequence length="454" mass="50489">MEPSKLEHKRMLQAEADHFAKKCRCCHPAGEQAEVAASAAAPEQVNITGALQVKFKKLIEGRAGRPRKETKPSDAIDFSGKLSSVMFDSPLNSVRDRLRRPRSICVPGKRTGLFPELECQSLSAAVRRRGFDHDPLNNEEPTLQHGEATTVNVQPGGHILHPAKKELHRPLSMSFLETNRTPSRGGAEIADGAGAERTARSESFLRNSYRWSSHRWVSSAGKGASAKEAASDPKTQNSKISLKSLRRSLSFRIRRGTENKKESESSRARTHSVGDSFPQRQKSPVCASSSPSQTPNQDVPNWHKQGQNCLVHPQSVTDTYTTPTVKPAHSPKRHLEENSWWKFLTTHFRKKNSCVGKDPCKADGMRSEVQNNGWTSLSEEHNTALCGILEPCSITESIAESCHHLPRCEVPSPSSEGKLVAAHNRPSIRRSNKHQDDMDAMFIGQDWFRADVYK</sequence>
<dbReference type="Proteomes" id="UP000288216">
    <property type="component" value="Unassembled WGS sequence"/>
</dbReference>
<feature type="compositionally biased region" description="Low complexity" evidence="1">
    <location>
        <begin position="238"/>
        <end position="251"/>
    </location>
</feature>
<dbReference type="STRING" id="75743.A0A401PYI8"/>